<dbReference type="SUPFAM" id="SSF53850">
    <property type="entry name" value="Periplasmic binding protein-like II"/>
    <property type="match status" value="1"/>
</dbReference>
<name>A0A3N1D2X9_9ACTN</name>
<sequence length="307" mass="33795">MEIQHVRYFVAVAEELHFGRAAERLHITPSPLSRHIRDLERELGADLFDRRYHQVELTGFGQKFLEPARDLLGRFDALRRLGPSQGASLRQPLRIGATPLAPPQVLDLVLGIAREAEDDVEPTIVLEPSAALLQQLTDRKLDLAVVHLPPGDPGLESVKLAEYRFGVALRGDDELAKRPSLKIADIADRQILVTSSKVQPLVMAEFRRHLARAGAKRIRELPHTDIVQIAALIGRSRDVTVVSLNSLSRRIFSRSRVALVPLDEPSVRVEAGVAWASPGPGQGVDDPVLSKVISTLKATGTRSPLKL</sequence>
<accession>A0A3N1D2X9</accession>
<feature type="domain" description="HTH lysR-type" evidence="5">
    <location>
        <begin position="1"/>
        <end position="58"/>
    </location>
</feature>
<reference evidence="6 7" key="1">
    <citation type="submission" date="2018-11" db="EMBL/GenBank/DDBJ databases">
        <title>Sequencing the genomes of 1000 actinobacteria strains.</title>
        <authorList>
            <person name="Klenk H.-P."/>
        </authorList>
    </citation>
    <scope>NUCLEOTIDE SEQUENCE [LARGE SCALE GENOMIC DNA]</scope>
    <source>
        <strain evidence="6 7">DSM 44254</strain>
    </source>
</reference>
<dbReference type="InterPro" id="IPR005119">
    <property type="entry name" value="LysR_subst-bd"/>
</dbReference>
<evidence type="ECO:0000256" key="3">
    <source>
        <dbReference type="ARBA" id="ARBA00023125"/>
    </source>
</evidence>
<dbReference type="Gene3D" id="3.40.190.10">
    <property type="entry name" value="Periplasmic binding protein-like II"/>
    <property type="match status" value="2"/>
</dbReference>
<organism evidence="6 7">
    <name type="scientific">Actinocorallia herbida</name>
    <dbReference type="NCBI Taxonomy" id="58109"/>
    <lineage>
        <taxon>Bacteria</taxon>
        <taxon>Bacillati</taxon>
        <taxon>Actinomycetota</taxon>
        <taxon>Actinomycetes</taxon>
        <taxon>Streptosporangiales</taxon>
        <taxon>Thermomonosporaceae</taxon>
        <taxon>Actinocorallia</taxon>
    </lineage>
</organism>
<dbReference type="Proteomes" id="UP000272400">
    <property type="component" value="Unassembled WGS sequence"/>
</dbReference>
<dbReference type="GO" id="GO:0003700">
    <property type="term" value="F:DNA-binding transcription factor activity"/>
    <property type="evidence" value="ECO:0007669"/>
    <property type="project" value="InterPro"/>
</dbReference>
<comment type="caution">
    <text evidence="6">The sequence shown here is derived from an EMBL/GenBank/DDBJ whole genome shotgun (WGS) entry which is preliminary data.</text>
</comment>
<dbReference type="SUPFAM" id="SSF46785">
    <property type="entry name" value="Winged helix' DNA-binding domain"/>
    <property type="match status" value="1"/>
</dbReference>
<proteinExistence type="inferred from homology"/>
<protein>
    <submittedName>
        <fullName evidence="6">LysR family transcriptional regulator</fullName>
    </submittedName>
</protein>
<evidence type="ECO:0000313" key="6">
    <source>
        <dbReference type="EMBL" id="ROO87872.1"/>
    </source>
</evidence>
<dbReference type="Gene3D" id="1.10.10.10">
    <property type="entry name" value="Winged helix-like DNA-binding domain superfamily/Winged helix DNA-binding domain"/>
    <property type="match status" value="1"/>
</dbReference>
<evidence type="ECO:0000256" key="4">
    <source>
        <dbReference type="ARBA" id="ARBA00023163"/>
    </source>
</evidence>
<keyword evidence="7" id="KW-1185">Reference proteome</keyword>
<evidence type="ECO:0000313" key="7">
    <source>
        <dbReference type="Proteomes" id="UP000272400"/>
    </source>
</evidence>
<dbReference type="PROSITE" id="PS50931">
    <property type="entry name" value="HTH_LYSR"/>
    <property type="match status" value="1"/>
</dbReference>
<dbReference type="Pfam" id="PF03466">
    <property type="entry name" value="LysR_substrate"/>
    <property type="match status" value="1"/>
</dbReference>
<dbReference type="InterPro" id="IPR036390">
    <property type="entry name" value="WH_DNA-bd_sf"/>
</dbReference>
<keyword evidence="2" id="KW-0805">Transcription regulation</keyword>
<dbReference type="InterPro" id="IPR000847">
    <property type="entry name" value="LysR_HTH_N"/>
</dbReference>
<dbReference type="AlphaFoldDB" id="A0A3N1D2X9"/>
<dbReference type="GO" id="GO:0032993">
    <property type="term" value="C:protein-DNA complex"/>
    <property type="evidence" value="ECO:0007669"/>
    <property type="project" value="TreeGrafter"/>
</dbReference>
<gene>
    <name evidence="6" type="ORF">EDD29_5520</name>
</gene>
<evidence type="ECO:0000259" key="5">
    <source>
        <dbReference type="PROSITE" id="PS50931"/>
    </source>
</evidence>
<dbReference type="PANTHER" id="PTHR30346:SF28">
    <property type="entry name" value="HTH-TYPE TRANSCRIPTIONAL REGULATOR CYNR"/>
    <property type="match status" value="1"/>
</dbReference>
<dbReference type="PRINTS" id="PR00039">
    <property type="entry name" value="HTHLYSR"/>
</dbReference>
<dbReference type="PANTHER" id="PTHR30346">
    <property type="entry name" value="TRANSCRIPTIONAL DUAL REGULATOR HCAR-RELATED"/>
    <property type="match status" value="1"/>
</dbReference>
<comment type="similarity">
    <text evidence="1">Belongs to the LysR transcriptional regulatory family.</text>
</comment>
<dbReference type="EMBL" id="RJKE01000001">
    <property type="protein sequence ID" value="ROO87872.1"/>
    <property type="molecule type" value="Genomic_DNA"/>
</dbReference>
<keyword evidence="3" id="KW-0238">DNA-binding</keyword>
<dbReference type="Pfam" id="PF00126">
    <property type="entry name" value="HTH_1"/>
    <property type="match status" value="1"/>
</dbReference>
<dbReference type="InterPro" id="IPR036388">
    <property type="entry name" value="WH-like_DNA-bd_sf"/>
</dbReference>
<keyword evidence="4" id="KW-0804">Transcription</keyword>
<dbReference type="FunFam" id="1.10.10.10:FF:000001">
    <property type="entry name" value="LysR family transcriptional regulator"/>
    <property type="match status" value="1"/>
</dbReference>
<dbReference type="GO" id="GO:0003677">
    <property type="term" value="F:DNA binding"/>
    <property type="evidence" value="ECO:0007669"/>
    <property type="project" value="UniProtKB-KW"/>
</dbReference>
<evidence type="ECO:0000256" key="1">
    <source>
        <dbReference type="ARBA" id="ARBA00009437"/>
    </source>
</evidence>
<evidence type="ECO:0000256" key="2">
    <source>
        <dbReference type="ARBA" id="ARBA00023015"/>
    </source>
</evidence>